<keyword evidence="3" id="KW-1185">Reference proteome</keyword>
<organism evidence="2 3">
    <name type="scientific">Fusarium piperis</name>
    <dbReference type="NCBI Taxonomy" id="1435070"/>
    <lineage>
        <taxon>Eukaryota</taxon>
        <taxon>Fungi</taxon>
        <taxon>Dikarya</taxon>
        <taxon>Ascomycota</taxon>
        <taxon>Pezizomycotina</taxon>
        <taxon>Sordariomycetes</taxon>
        <taxon>Hypocreomycetidae</taxon>
        <taxon>Hypocreales</taxon>
        <taxon>Nectriaceae</taxon>
        <taxon>Fusarium</taxon>
        <taxon>Fusarium solani species complex</taxon>
    </lineage>
</organism>
<dbReference type="EMBL" id="JAPEUR010000052">
    <property type="protein sequence ID" value="KAJ4325199.1"/>
    <property type="molecule type" value="Genomic_DNA"/>
</dbReference>
<dbReference type="AlphaFoldDB" id="A0A9W8WH97"/>
<evidence type="ECO:0000313" key="2">
    <source>
        <dbReference type="EMBL" id="KAJ4325199.1"/>
    </source>
</evidence>
<dbReference type="Proteomes" id="UP001140502">
    <property type="component" value="Unassembled WGS sequence"/>
</dbReference>
<reference evidence="2" key="1">
    <citation type="submission" date="2022-10" db="EMBL/GenBank/DDBJ databases">
        <title>Tapping the CABI collections for fungal endophytes: first genome assemblies for Collariella, Neodidymelliopsis, Ascochyta clinopodiicola, Didymella pomorum, Didymosphaeria variabile, Neocosmospora piperis and Neocucurbitaria cava.</title>
        <authorList>
            <person name="Hill R."/>
        </authorList>
    </citation>
    <scope>NUCLEOTIDE SEQUENCE</scope>
    <source>
        <strain evidence="2">IMI 366586</strain>
    </source>
</reference>
<evidence type="ECO:0000313" key="3">
    <source>
        <dbReference type="Proteomes" id="UP001140502"/>
    </source>
</evidence>
<evidence type="ECO:0000256" key="1">
    <source>
        <dbReference type="SAM" id="MobiDB-lite"/>
    </source>
</evidence>
<name>A0A9W8WH97_9HYPO</name>
<gene>
    <name evidence="2" type="ORF">N0V84_003581</name>
</gene>
<accession>A0A9W8WH97</accession>
<proteinExistence type="predicted"/>
<feature type="region of interest" description="Disordered" evidence="1">
    <location>
        <begin position="1"/>
        <end position="42"/>
    </location>
</feature>
<sequence>MSDNAASQDPPIPVATASVTDDEPNTAPDEISQSGMPDTADREVHNEVTREIMMKFLSRQLRENLRRIEVFKKLGLCIQDLTFDYDTLLYSGRGVTEAQVQAMMEEMMTSTDGEVDVSS</sequence>
<comment type="caution">
    <text evidence="2">The sequence shown here is derived from an EMBL/GenBank/DDBJ whole genome shotgun (WGS) entry which is preliminary data.</text>
</comment>
<protein>
    <submittedName>
        <fullName evidence="2">Uncharacterized protein</fullName>
    </submittedName>
</protein>